<keyword evidence="3 4" id="KW-0333">Golgi apparatus</keyword>
<keyword evidence="4" id="KW-0931">ER-Golgi transport</keyword>
<dbReference type="STRING" id="1314781.A0A165N1B5"/>
<organism evidence="7 8">
    <name type="scientific">Exidia glandulosa HHB12029</name>
    <dbReference type="NCBI Taxonomy" id="1314781"/>
    <lineage>
        <taxon>Eukaryota</taxon>
        <taxon>Fungi</taxon>
        <taxon>Dikarya</taxon>
        <taxon>Basidiomycota</taxon>
        <taxon>Agaricomycotina</taxon>
        <taxon>Agaricomycetes</taxon>
        <taxon>Auriculariales</taxon>
        <taxon>Exidiaceae</taxon>
        <taxon>Exidia</taxon>
    </lineage>
</organism>
<dbReference type="GO" id="GO:0046872">
    <property type="term" value="F:metal ion binding"/>
    <property type="evidence" value="ECO:0007669"/>
    <property type="project" value="UniProtKB-KW"/>
</dbReference>
<dbReference type="InParanoid" id="A0A165N1B5"/>
<evidence type="ECO:0000256" key="4">
    <source>
        <dbReference type="RuleBase" id="RU365030"/>
    </source>
</evidence>
<keyword evidence="4" id="KW-0963">Cytoplasm</keyword>
<dbReference type="GO" id="GO:0000139">
    <property type="term" value="C:Golgi membrane"/>
    <property type="evidence" value="ECO:0007669"/>
    <property type="project" value="UniProtKB-SubCell"/>
</dbReference>
<feature type="compositionally biased region" description="Polar residues" evidence="5">
    <location>
        <begin position="405"/>
        <end position="414"/>
    </location>
</feature>
<evidence type="ECO:0000256" key="2">
    <source>
        <dbReference type="ARBA" id="ARBA00009210"/>
    </source>
</evidence>
<keyword evidence="4" id="KW-0968">Cytoplasmic vesicle</keyword>
<feature type="compositionally biased region" description="Acidic residues" evidence="5">
    <location>
        <begin position="370"/>
        <end position="388"/>
    </location>
</feature>
<dbReference type="PANTHER" id="PTHR11141">
    <property type="entry name" value="PROTEIN TRANSPORT PROTEIN SEC23"/>
    <property type="match status" value="1"/>
</dbReference>
<comment type="similarity">
    <text evidence="2 4">Belongs to the SEC23/SEC24 family. SEC23 subfamily.</text>
</comment>
<evidence type="ECO:0000313" key="8">
    <source>
        <dbReference type="Proteomes" id="UP000077266"/>
    </source>
</evidence>
<proteinExistence type="inferred from homology"/>
<dbReference type="InterPro" id="IPR029006">
    <property type="entry name" value="ADF-H/Gelsolin-like_dom_sf"/>
</dbReference>
<dbReference type="PANTHER" id="PTHR11141:SF0">
    <property type="entry name" value="PROTEIN TRANSPORT PROTEIN SEC23"/>
    <property type="match status" value="1"/>
</dbReference>
<dbReference type="GO" id="GO:0070971">
    <property type="term" value="C:endoplasmic reticulum exit site"/>
    <property type="evidence" value="ECO:0007669"/>
    <property type="project" value="TreeGrafter"/>
</dbReference>
<dbReference type="GO" id="GO:0005096">
    <property type="term" value="F:GTPase activator activity"/>
    <property type="evidence" value="ECO:0007669"/>
    <property type="project" value="TreeGrafter"/>
</dbReference>
<reference evidence="7 8" key="1">
    <citation type="journal article" date="2016" name="Mol. Biol. Evol.">
        <title>Comparative Genomics of Early-Diverging Mushroom-Forming Fungi Provides Insights into the Origins of Lignocellulose Decay Capabilities.</title>
        <authorList>
            <person name="Nagy L.G."/>
            <person name="Riley R."/>
            <person name="Tritt A."/>
            <person name="Adam C."/>
            <person name="Daum C."/>
            <person name="Floudas D."/>
            <person name="Sun H."/>
            <person name="Yadav J.S."/>
            <person name="Pangilinan J."/>
            <person name="Larsson K.H."/>
            <person name="Matsuura K."/>
            <person name="Barry K."/>
            <person name="Labutti K."/>
            <person name="Kuo R."/>
            <person name="Ohm R.A."/>
            <person name="Bhattacharya S.S."/>
            <person name="Shirouzu T."/>
            <person name="Yoshinaga Y."/>
            <person name="Martin F.M."/>
            <person name="Grigoriev I.V."/>
            <person name="Hibbett D.S."/>
        </authorList>
    </citation>
    <scope>NUCLEOTIDE SEQUENCE [LARGE SCALE GENOMIC DNA]</scope>
    <source>
        <strain evidence="7 8">HHB12029</strain>
    </source>
</reference>
<feature type="domain" description="Gelsolin-like" evidence="6">
    <location>
        <begin position="498"/>
        <end position="538"/>
    </location>
</feature>
<feature type="compositionally biased region" description="Pro residues" evidence="5">
    <location>
        <begin position="430"/>
        <end position="439"/>
    </location>
</feature>
<feature type="compositionally biased region" description="Acidic residues" evidence="5">
    <location>
        <begin position="331"/>
        <end position="340"/>
    </location>
</feature>
<keyword evidence="4" id="KW-0653">Protein transport</keyword>
<dbReference type="InterPro" id="IPR037364">
    <property type="entry name" value="Sec23"/>
</dbReference>
<feature type="compositionally biased region" description="Acidic residues" evidence="5">
    <location>
        <begin position="283"/>
        <end position="294"/>
    </location>
</feature>
<dbReference type="SUPFAM" id="SSF82754">
    <property type="entry name" value="C-terminal, gelsolin-like domain of Sec23/24"/>
    <property type="match status" value="1"/>
</dbReference>
<dbReference type="GO" id="GO:0090110">
    <property type="term" value="P:COPII-coated vesicle cargo loading"/>
    <property type="evidence" value="ECO:0007669"/>
    <property type="project" value="TreeGrafter"/>
</dbReference>
<dbReference type="Pfam" id="PF00626">
    <property type="entry name" value="Gelsolin"/>
    <property type="match status" value="1"/>
</dbReference>
<name>A0A165N1B5_EXIGL</name>
<protein>
    <recommendedName>
        <fullName evidence="4">Protein transport protein SEC23</fullName>
    </recommendedName>
</protein>
<comment type="subcellular location">
    <subcellularLocation>
        <location evidence="4">Cytoplasm</location>
    </subcellularLocation>
    <subcellularLocation>
        <location evidence="4">Cytoplasmic vesicle</location>
        <location evidence="4">COPII-coated vesicle membrane</location>
        <topology evidence="4">Peripheral membrane protein</topology>
        <orientation evidence="4">Cytoplasmic side</orientation>
    </subcellularLocation>
    <subcellularLocation>
        <location evidence="4">Endoplasmic reticulum membrane</location>
        <topology evidence="4">Peripheral membrane protein</topology>
        <orientation evidence="4">Cytoplasmic side</orientation>
    </subcellularLocation>
    <subcellularLocation>
        <location evidence="4">Golgi apparatus membrane</location>
        <topology evidence="4">Peripheral membrane protein</topology>
        <orientation evidence="4">Cytoplasmic side</orientation>
    </subcellularLocation>
    <subcellularLocation>
        <location evidence="1">Golgi apparatus</location>
    </subcellularLocation>
</comment>
<evidence type="ECO:0000256" key="5">
    <source>
        <dbReference type="SAM" id="MobiDB-lite"/>
    </source>
</evidence>
<dbReference type="Proteomes" id="UP000077266">
    <property type="component" value="Unassembled WGS sequence"/>
</dbReference>
<evidence type="ECO:0000259" key="6">
    <source>
        <dbReference type="Pfam" id="PF00626"/>
    </source>
</evidence>
<dbReference type="EMBL" id="KV425904">
    <property type="protein sequence ID" value="KZW00071.1"/>
    <property type="molecule type" value="Genomic_DNA"/>
</dbReference>
<feature type="region of interest" description="Disordered" evidence="5">
    <location>
        <begin position="276"/>
        <end position="481"/>
    </location>
</feature>
<comment type="function">
    <text evidence="4">Component of the coat protein complex II (COPII) which promotes the formation of transport vesicles from the endoplasmic reticulum (ER). The coat has two main functions, the physical deformation of the endoplasmic reticulum membrane into vesicles and the selection of cargo molecules.</text>
</comment>
<keyword evidence="4" id="KW-0256">Endoplasmic reticulum</keyword>
<dbReference type="InterPro" id="IPR036180">
    <property type="entry name" value="Gelsolin-like_dom_sf"/>
</dbReference>
<dbReference type="GO" id="GO:0030127">
    <property type="term" value="C:COPII vesicle coat"/>
    <property type="evidence" value="ECO:0007669"/>
    <property type="project" value="TreeGrafter"/>
</dbReference>
<dbReference type="OrthoDB" id="10682288at2759"/>
<evidence type="ECO:0000313" key="7">
    <source>
        <dbReference type="EMBL" id="KZW00071.1"/>
    </source>
</evidence>
<dbReference type="Gene3D" id="3.40.20.10">
    <property type="entry name" value="Severin"/>
    <property type="match status" value="1"/>
</dbReference>
<dbReference type="InterPro" id="IPR007123">
    <property type="entry name" value="Gelsolin-like_dom"/>
</dbReference>
<keyword evidence="4" id="KW-0472">Membrane</keyword>
<dbReference type="GO" id="GO:0005789">
    <property type="term" value="C:endoplasmic reticulum membrane"/>
    <property type="evidence" value="ECO:0007669"/>
    <property type="project" value="UniProtKB-SubCell"/>
</dbReference>
<keyword evidence="4" id="KW-0479">Metal-binding</keyword>
<evidence type="ECO:0000256" key="1">
    <source>
        <dbReference type="ARBA" id="ARBA00004555"/>
    </source>
</evidence>
<dbReference type="GO" id="GO:0015031">
    <property type="term" value="P:protein transport"/>
    <property type="evidence" value="ECO:0007669"/>
    <property type="project" value="UniProtKB-KW"/>
</dbReference>
<accession>A0A165N1B5</accession>
<keyword evidence="4" id="KW-0862">Zinc</keyword>
<keyword evidence="4" id="KW-0813">Transport</keyword>
<sequence length="541" mass="59889">MPGPTERKLCDEFVTWAVPHLSEYLRLKRNGDEKAVTAYLQEVHDLYIALPFADPWHKFNLNEDGSTRLELASNIEQSWVKYGVQYFYNRAKGAKRSDSNTKDGKKSASERRAPKPYELFAAAFDENEHERVRAELNDALAKRPANERKKNRLADRERILKARFDALPVEERDEWVQRAKDMQAALESERKSPEAVAARQQDFKKSLEKLFNTVNSGKVGSMVVVAFGVCKIPETSQFKMITAEGFSPVLSDSFFRTDAWVKSAKPDFMEFAAQALKSGESGSTEDDDKDDEDDAHEKASANTSKASAPARKRTAAPGKNAPLKRRATGADDGDEEENDDLVPKPKKIAKKKFIAEGSAHNGSKVVQSLDDSDEDGGADKDEDSDEEEQPRASPRKGKAGRLPATPSSATQDELSPSPDRAKAFNSPIASPSPSPPPQPTTGKPKKKDAIAAAAPKMSKPKLGLLGKKRARVDEDEEAGAMPKVKKPTLMSYALDQLQPQPVLLDSMSVKPDVILLLDTFFHILIFHGETIAQWRKAGYHE</sequence>
<keyword evidence="8" id="KW-1185">Reference proteome</keyword>
<dbReference type="AlphaFoldDB" id="A0A165N1B5"/>
<evidence type="ECO:0000256" key="3">
    <source>
        <dbReference type="ARBA" id="ARBA00023034"/>
    </source>
</evidence>
<gene>
    <name evidence="7" type="ORF">EXIGLDRAFT_762164</name>
</gene>
<feature type="compositionally biased region" description="Low complexity" evidence="5">
    <location>
        <begin position="450"/>
        <end position="461"/>
    </location>
</feature>